<evidence type="ECO:0000313" key="7">
    <source>
        <dbReference type="EMBL" id="CAB4589621.1"/>
    </source>
</evidence>
<dbReference type="Pfam" id="PF07479">
    <property type="entry name" value="NAD_Gly3P_dh_C"/>
    <property type="match status" value="1"/>
</dbReference>
<dbReference type="PIRSF" id="PIRSF000114">
    <property type="entry name" value="Glycerol-3-P_dh"/>
    <property type="match status" value="1"/>
</dbReference>
<dbReference type="EMBL" id="CAEZUY010000006">
    <property type="protein sequence ID" value="CAB4607190.1"/>
    <property type="molecule type" value="Genomic_DNA"/>
</dbReference>
<dbReference type="GO" id="GO:0046168">
    <property type="term" value="P:glycerol-3-phosphate catabolic process"/>
    <property type="evidence" value="ECO:0007669"/>
    <property type="project" value="InterPro"/>
</dbReference>
<dbReference type="Pfam" id="PF01210">
    <property type="entry name" value="NAD_Gly3P_dh_N"/>
    <property type="match status" value="1"/>
</dbReference>
<dbReference type="InterPro" id="IPR013328">
    <property type="entry name" value="6PGD_dom2"/>
</dbReference>
<dbReference type="HAMAP" id="MF_00394">
    <property type="entry name" value="NAD_Glyc3P_dehydrog"/>
    <property type="match status" value="1"/>
</dbReference>
<protein>
    <submittedName>
        <fullName evidence="7">Unannotated protein</fullName>
    </submittedName>
</protein>
<dbReference type="InterPro" id="IPR011128">
    <property type="entry name" value="G3P_DH_NAD-dep_N"/>
</dbReference>
<name>A0A6J6FLD5_9ZZZZ</name>
<evidence type="ECO:0000259" key="5">
    <source>
        <dbReference type="Pfam" id="PF07479"/>
    </source>
</evidence>
<evidence type="ECO:0000256" key="2">
    <source>
        <dbReference type="ARBA" id="ARBA00023002"/>
    </source>
</evidence>
<dbReference type="SUPFAM" id="SSF51735">
    <property type="entry name" value="NAD(P)-binding Rossmann-fold domains"/>
    <property type="match status" value="1"/>
</dbReference>
<sequence length="339" mass="35606">MSTSTSKRVTVLGAGAWGTTMAQVLCDAGHEVLVWGRNEVVVEEINNSHNNSKFLPGISLPKNLRATTDITEAFSFGTSIVLAIPAQSLRENLEAWKSSFPRNLPVISSLKGIEADTDLRMTEVVEEVLGISTSQLGLITGPNLAGELSLRQPAGAVAASPSPAISELMVELFTTPYFRVYPSNDLVGCELAGSAKSVIGIAVGMAIGLELGENTQAMIITRGLSEVARFGNAYGAQPLTFLGLAGMGDLVASCGSPLSRNRTFGEVLGRSGSMEIARRDVAKTVEGVASSGAILELAHRVGVEVPIIEVVSDVIKGTLTPAAAMDRLMTVSLRSEMFS</sequence>
<dbReference type="InterPro" id="IPR008927">
    <property type="entry name" value="6-PGluconate_DH-like_C_sf"/>
</dbReference>
<evidence type="ECO:0000313" key="10">
    <source>
        <dbReference type="EMBL" id="CAB5011645.1"/>
    </source>
</evidence>
<feature type="domain" description="Glycerol-3-phosphate dehydrogenase NAD-dependent C-terminal" evidence="5">
    <location>
        <begin position="185"/>
        <end position="325"/>
    </location>
</feature>
<evidence type="ECO:0000256" key="1">
    <source>
        <dbReference type="ARBA" id="ARBA00011009"/>
    </source>
</evidence>
<keyword evidence="3" id="KW-0520">NAD</keyword>
<dbReference type="PANTHER" id="PTHR11728:SF1">
    <property type="entry name" value="GLYCEROL-3-PHOSPHATE DEHYDROGENASE [NAD(+)] 2, CHLOROPLASTIC"/>
    <property type="match status" value="1"/>
</dbReference>
<dbReference type="EMBL" id="CAFBPI010000021">
    <property type="protein sequence ID" value="CAB5011645.1"/>
    <property type="molecule type" value="Genomic_DNA"/>
</dbReference>
<dbReference type="EMBL" id="CAEZUD010000025">
    <property type="protein sequence ID" value="CAB4589621.1"/>
    <property type="molecule type" value="Genomic_DNA"/>
</dbReference>
<organism evidence="7">
    <name type="scientific">freshwater metagenome</name>
    <dbReference type="NCBI Taxonomy" id="449393"/>
    <lineage>
        <taxon>unclassified sequences</taxon>
        <taxon>metagenomes</taxon>
        <taxon>ecological metagenomes</taxon>
    </lineage>
</organism>
<evidence type="ECO:0000313" key="9">
    <source>
        <dbReference type="EMBL" id="CAB4896206.1"/>
    </source>
</evidence>
<dbReference type="InterPro" id="IPR006109">
    <property type="entry name" value="G3P_DH_NAD-dep_C"/>
</dbReference>
<proteinExistence type="inferred from homology"/>
<dbReference type="PRINTS" id="PR00077">
    <property type="entry name" value="GPDHDRGNASE"/>
</dbReference>
<dbReference type="InterPro" id="IPR006168">
    <property type="entry name" value="G3P_DH_NAD-dep"/>
</dbReference>
<evidence type="ECO:0000256" key="3">
    <source>
        <dbReference type="ARBA" id="ARBA00023027"/>
    </source>
</evidence>
<dbReference type="EMBL" id="CAFBME010000059">
    <property type="protein sequence ID" value="CAB4896206.1"/>
    <property type="molecule type" value="Genomic_DNA"/>
</dbReference>
<dbReference type="GO" id="GO:0005829">
    <property type="term" value="C:cytosol"/>
    <property type="evidence" value="ECO:0007669"/>
    <property type="project" value="TreeGrafter"/>
</dbReference>
<keyword evidence="2" id="KW-0560">Oxidoreductase</keyword>
<dbReference type="AlphaFoldDB" id="A0A6J6FLD5"/>
<dbReference type="NCBIfam" id="NF000940">
    <property type="entry name" value="PRK00094.1-2"/>
    <property type="match status" value="1"/>
</dbReference>
<dbReference type="SUPFAM" id="SSF48179">
    <property type="entry name" value="6-phosphogluconate dehydrogenase C-terminal domain-like"/>
    <property type="match status" value="1"/>
</dbReference>
<reference evidence="7" key="1">
    <citation type="submission" date="2020-05" db="EMBL/GenBank/DDBJ databases">
        <authorList>
            <person name="Chiriac C."/>
            <person name="Salcher M."/>
            <person name="Ghai R."/>
            <person name="Kavagutti S V."/>
        </authorList>
    </citation>
    <scope>NUCLEOTIDE SEQUENCE</scope>
</reference>
<evidence type="ECO:0000313" key="6">
    <source>
        <dbReference type="EMBL" id="CAB4531142.1"/>
    </source>
</evidence>
<dbReference type="InterPro" id="IPR036291">
    <property type="entry name" value="NAD(P)-bd_dom_sf"/>
</dbReference>
<dbReference type="NCBIfam" id="NF000942">
    <property type="entry name" value="PRK00094.1-4"/>
    <property type="match status" value="1"/>
</dbReference>
<accession>A0A6J6FLD5</accession>
<dbReference type="FunFam" id="3.40.50.720:FF:000019">
    <property type="entry name" value="Glycerol-3-phosphate dehydrogenase [NAD(P)+]"/>
    <property type="match status" value="1"/>
</dbReference>
<feature type="domain" description="Glycerol-3-phosphate dehydrogenase NAD-dependent N-terminal" evidence="4">
    <location>
        <begin position="9"/>
        <end position="162"/>
    </location>
</feature>
<dbReference type="EMBL" id="CAEZSC010000011">
    <property type="protein sequence ID" value="CAB4531142.1"/>
    <property type="molecule type" value="Genomic_DNA"/>
</dbReference>
<evidence type="ECO:0000313" key="8">
    <source>
        <dbReference type="EMBL" id="CAB4607190.1"/>
    </source>
</evidence>
<dbReference type="GO" id="GO:0051287">
    <property type="term" value="F:NAD binding"/>
    <property type="evidence" value="ECO:0007669"/>
    <property type="project" value="InterPro"/>
</dbReference>
<dbReference type="GO" id="GO:0047952">
    <property type="term" value="F:glycerol-3-phosphate dehydrogenase [NAD(P)+] activity"/>
    <property type="evidence" value="ECO:0007669"/>
    <property type="project" value="TreeGrafter"/>
</dbReference>
<dbReference type="GO" id="GO:0005975">
    <property type="term" value="P:carbohydrate metabolic process"/>
    <property type="evidence" value="ECO:0007669"/>
    <property type="project" value="InterPro"/>
</dbReference>
<dbReference type="Gene3D" id="3.40.50.720">
    <property type="entry name" value="NAD(P)-binding Rossmann-like Domain"/>
    <property type="match status" value="1"/>
</dbReference>
<dbReference type="Gene3D" id="1.10.1040.10">
    <property type="entry name" value="N-(1-d-carboxylethyl)-l-norvaline Dehydrogenase, domain 2"/>
    <property type="match status" value="1"/>
</dbReference>
<evidence type="ECO:0000259" key="4">
    <source>
        <dbReference type="Pfam" id="PF01210"/>
    </source>
</evidence>
<gene>
    <name evidence="6" type="ORF">UFOPK1380_00323</name>
    <name evidence="7" type="ORF">UFOPK1778_00614</name>
    <name evidence="8" type="ORF">UFOPK1863_00156</name>
    <name evidence="9" type="ORF">UFOPK3555_00663</name>
    <name evidence="10" type="ORF">UFOPK4095_00501</name>
</gene>
<comment type="similarity">
    <text evidence="1">Belongs to the NAD-dependent glycerol-3-phosphate dehydrogenase family.</text>
</comment>
<dbReference type="PANTHER" id="PTHR11728">
    <property type="entry name" value="GLYCEROL-3-PHOSPHATE DEHYDROGENASE"/>
    <property type="match status" value="1"/>
</dbReference>